<dbReference type="Gene3D" id="3.10.450.50">
    <property type="match status" value="1"/>
</dbReference>
<reference evidence="1 3" key="2">
    <citation type="submission" date="2015-12" db="EMBL/GenBank/DDBJ databases">
        <authorList>
            <person name="Lauer A."/>
            <person name="Humrighouse B."/>
            <person name="Loparev V."/>
            <person name="Shewmaker P.L."/>
            <person name="Whitney A.M."/>
            <person name="McLaughlin R.W."/>
        </authorList>
    </citation>
    <scope>NUCLEOTIDE SEQUENCE [LARGE SCALE GENOMIC DNA]</scope>
    <source>
        <strain evidence="1 3">LMG 23085</strain>
    </source>
</reference>
<name>A0A0S3KEP1_9ENTE</name>
<dbReference type="EMBL" id="CP013614">
    <property type="protein sequence ID" value="ALS02752.1"/>
    <property type="molecule type" value="Genomic_DNA"/>
</dbReference>
<gene>
    <name evidence="1" type="ORF">ATZ33_15610</name>
    <name evidence="2" type="ORF">RV15_GL002557</name>
</gene>
<sequence>MTKIPNIGKPATNALNSIGVTTLEQVSNLEKTTLRKMHGVGPKAISILEQSLTDHNLFFQDHSSSNVRPKTDFAVICSLNCDNAPKRRLIRDYLLAAASGNQPLLESVLSDSLRWIIPGKSPLEGKEAFIAAVVKEQTELSTLEIQSILTHGKEGSAHGILTTKTGEKIYFSDIIRFKSNQKDAPISEITSFVIQ</sequence>
<protein>
    <submittedName>
        <fullName evidence="1">DNA-binding protein</fullName>
    </submittedName>
</protein>
<dbReference type="Gene3D" id="1.10.150.20">
    <property type="entry name" value="5' to 3' exonuclease, C-terminal subdomain"/>
    <property type="match status" value="1"/>
</dbReference>
<accession>A0A0S3KEP1</accession>
<dbReference type="InterPro" id="IPR032710">
    <property type="entry name" value="NTF2-like_dom_sf"/>
</dbReference>
<evidence type="ECO:0000313" key="2">
    <source>
        <dbReference type="EMBL" id="OJG85492.1"/>
    </source>
</evidence>
<keyword evidence="3" id="KW-1185">Reference proteome</keyword>
<evidence type="ECO:0000313" key="3">
    <source>
        <dbReference type="Proteomes" id="UP000065511"/>
    </source>
</evidence>
<organism evidence="2 4">
    <name type="scientific">Enterococcus silesiacus</name>
    <dbReference type="NCBI Taxonomy" id="332949"/>
    <lineage>
        <taxon>Bacteria</taxon>
        <taxon>Bacillati</taxon>
        <taxon>Bacillota</taxon>
        <taxon>Bacilli</taxon>
        <taxon>Lactobacillales</taxon>
        <taxon>Enterococcaceae</taxon>
        <taxon>Enterococcus</taxon>
    </lineage>
</organism>
<dbReference type="KEGG" id="ess:ATZ33_15610"/>
<evidence type="ECO:0000313" key="4">
    <source>
        <dbReference type="Proteomes" id="UP000183039"/>
    </source>
</evidence>
<dbReference type="GO" id="GO:0003677">
    <property type="term" value="F:DNA binding"/>
    <property type="evidence" value="ECO:0007669"/>
    <property type="project" value="UniProtKB-KW"/>
</dbReference>
<proteinExistence type="predicted"/>
<dbReference type="Proteomes" id="UP000065511">
    <property type="component" value="Chromosome"/>
</dbReference>
<dbReference type="EMBL" id="JXLC01000037">
    <property type="protein sequence ID" value="OJG85492.1"/>
    <property type="molecule type" value="Genomic_DNA"/>
</dbReference>
<dbReference type="RefSeq" id="WP_071879273.1">
    <property type="nucleotide sequence ID" value="NZ_JXLC01000037.1"/>
</dbReference>
<dbReference type="Proteomes" id="UP000183039">
    <property type="component" value="Unassembled WGS sequence"/>
</dbReference>
<dbReference type="SUPFAM" id="SSF47789">
    <property type="entry name" value="C-terminal domain of RNA polymerase alpha subunit"/>
    <property type="match status" value="1"/>
</dbReference>
<dbReference type="OrthoDB" id="7950977at2"/>
<dbReference type="AlphaFoldDB" id="A0A0S3KEP1"/>
<reference evidence="2 4" key="1">
    <citation type="submission" date="2014-12" db="EMBL/GenBank/DDBJ databases">
        <title>Draft genome sequences of 29 type strains of Enterococci.</title>
        <authorList>
            <person name="Zhong Z."/>
            <person name="Sun Z."/>
            <person name="Liu W."/>
            <person name="Zhang W."/>
            <person name="Zhang H."/>
        </authorList>
    </citation>
    <scope>NUCLEOTIDE SEQUENCE [LARGE SCALE GENOMIC DNA]</scope>
    <source>
        <strain evidence="2 4">DSM 22801</strain>
    </source>
</reference>
<evidence type="ECO:0000313" key="1">
    <source>
        <dbReference type="EMBL" id="ALS02752.1"/>
    </source>
</evidence>
<keyword evidence="1" id="KW-0238">DNA-binding</keyword>
<dbReference type="SUPFAM" id="SSF54427">
    <property type="entry name" value="NTF2-like"/>
    <property type="match status" value="1"/>
</dbReference>